<evidence type="ECO:0000313" key="3">
    <source>
        <dbReference type="Proteomes" id="UP000746747"/>
    </source>
</evidence>
<evidence type="ECO:0000313" key="2">
    <source>
        <dbReference type="EMBL" id="CAG9529492.1"/>
    </source>
</evidence>
<organism evidence="2 3">
    <name type="scientific">Cercopithifilaria johnstoni</name>
    <dbReference type="NCBI Taxonomy" id="2874296"/>
    <lineage>
        <taxon>Eukaryota</taxon>
        <taxon>Metazoa</taxon>
        <taxon>Ecdysozoa</taxon>
        <taxon>Nematoda</taxon>
        <taxon>Chromadorea</taxon>
        <taxon>Rhabditida</taxon>
        <taxon>Spirurina</taxon>
        <taxon>Spiruromorpha</taxon>
        <taxon>Filarioidea</taxon>
        <taxon>Onchocercidae</taxon>
        <taxon>Cercopithifilaria</taxon>
    </lineage>
</organism>
<evidence type="ECO:0000256" key="1">
    <source>
        <dbReference type="SAM" id="Phobius"/>
    </source>
</evidence>
<accession>A0A8J2PV85</accession>
<protein>
    <recommendedName>
        <fullName evidence="4">MSP domain-containing protein</fullName>
    </recommendedName>
</protein>
<name>A0A8J2PV85_9BILA</name>
<dbReference type="Proteomes" id="UP000746747">
    <property type="component" value="Unassembled WGS sequence"/>
</dbReference>
<dbReference type="OrthoDB" id="5835526at2759"/>
<comment type="caution">
    <text evidence="2">The sequence shown here is derived from an EMBL/GenBank/DDBJ whole genome shotgun (WGS) entry which is preliminary data.</text>
</comment>
<evidence type="ECO:0008006" key="4">
    <source>
        <dbReference type="Google" id="ProtNLM"/>
    </source>
</evidence>
<feature type="transmembrane region" description="Helical" evidence="1">
    <location>
        <begin position="203"/>
        <end position="222"/>
    </location>
</feature>
<keyword evidence="1" id="KW-1133">Transmembrane helix</keyword>
<sequence>MSIKDDGQSLLCDRIISMRFLPVNDVPNTARVNLILYNASERPIIYKFKCEKKALITAEPHASGTIPARGTICCLLIWRRAPEINNWKDVKSASIIMITEFEGSDDPNINEHTVTKVKCHISSSAFCDSAKPPEEYITFKSSLGSVLSRSPSLESRIITPIAGVQHLSNTSQTTSKSVVTVNKRPSSSSASENSAGFYMEAKGTIIIALIIVILILCIQIFLRTKPKAE</sequence>
<proteinExistence type="predicted"/>
<dbReference type="AlphaFoldDB" id="A0A8J2PV85"/>
<keyword evidence="3" id="KW-1185">Reference proteome</keyword>
<gene>
    <name evidence="2" type="ORF">CJOHNSTONI_LOCUS65</name>
</gene>
<keyword evidence="1" id="KW-0472">Membrane</keyword>
<dbReference type="EMBL" id="CAKAEH010000012">
    <property type="protein sequence ID" value="CAG9529492.1"/>
    <property type="molecule type" value="Genomic_DNA"/>
</dbReference>
<reference evidence="2" key="1">
    <citation type="submission" date="2021-09" db="EMBL/GenBank/DDBJ databases">
        <authorList>
            <consortium name="Pathogen Informatics"/>
        </authorList>
    </citation>
    <scope>NUCLEOTIDE SEQUENCE</scope>
</reference>
<keyword evidence="1" id="KW-0812">Transmembrane</keyword>